<proteinExistence type="predicted"/>
<keyword evidence="1" id="KW-1133">Transmembrane helix</keyword>
<keyword evidence="3" id="KW-0808">Transferase</keyword>
<evidence type="ECO:0000313" key="3">
    <source>
        <dbReference type="EMBL" id="GJT75675.1"/>
    </source>
</evidence>
<dbReference type="GO" id="GO:0003964">
    <property type="term" value="F:RNA-directed DNA polymerase activity"/>
    <property type="evidence" value="ECO:0007669"/>
    <property type="project" value="UniProtKB-KW"/>
</dbReference>
<evidence type="ECO:0000256" key="1">
    <source>
        <dbReference type="SAM" id="Phobius"/>
    </source>
</evidence>
<reference evidence="3" key="1">
    <citation type="journal article" date="2022" name="Int. J. Mol. Sci.">
        <title>Draft Genome of Tanacetum Coccineum: Genomic Comparison of Closely Related Tanacetum-Family Plants.</title>
        <authorList>
            <person name="Yamashiro T."/>
            <person name="Shiraishi A."/>
            <person name="Nakayama K."/>
            <person name="Satake H."/>
        </authorList>
    </citation>
    <scope>NUCLEOTIDE SEQUENCE</scope>
</reference>
<evidence type="ECO:0000259" key="2">
    <source>
        <dbReference type="PROSITE" id="PS50878"/>
    </source>
</evidence>
<feature type="transmembrane region" description="Helical" evidence="1">
    <location>
        <begin position="163"/>
        <end position="182"/>
    </location>
</feature>
<gene>
    <name evidence="3" type="ORF">Tco_1042400</name>
</gene>
<keyword evidence="1" id="KW-0812">Transmembrane</keyword>
<dbReference type="EMBL" id="BQNB010018553">
    <property type="protein sequence ID" value="GJT75675.1"/>
    <property type="molecule type" value="Genomic_DNA"/>
</dbReference>
<dbReference type="Proteomes" id="UP001151760">
    <property type="component" value="Unassembled WGS sequence"/>
</dbReference>
<feature type="transmembrane region" description="Helical" evidence="1">
    <location>
        <begin position="210"/>
        <end position="234"/>
    </location>
</feature>
<reference evidence="3" key="2">
    <citation type="submission" date="2022-01" db="EMBL/GenBank/DDBJ databases">
        <authorList>
            <person name="Yamashiro T."/>
            <person name="Shiraishi A."/>
            <person name="Satake H."/>
            <person name="Nakayama K."/>
        </authorList>
    </citation>
    <scope>NUCLEOTIDE SEQUENCE</scope>
</reference>
<name>A0ABQ5GK73_9ASTR</name>
<keyword evidence="3" id="KW-0548">Nucleotidyltransferase</keyword>
<organism evidence="3 4">
    <name type="scientific">Tanacetum coccineum</name>
    <dbReference type="NCBI Taxonomy" id="301880"/>
    <lineage>
        <taxon>Eukaryota</taxon>
        <taxon>Viridiplantae</taxon>
        <taxon>Streptophyta</taxon>
        <taxon>Embryophyta</taxon>
        <taxon>Tracheophyta</taxon>
        <taxon>Spermatophyta</taxon>
        <taxon>Magnoliopsida</taxon>
        <taxon>eudicotyledons</taxon>
        <taxon>Gunneridae</taxon>
        <taxon>Pentapetalae</taxon>
        <taxon>asterids</taxon>
        <taxon>campanulids</taxon>
        <taxon>Asterales</taxon>
        <taxon>Asteraceae</taxon>
        <taxon>Asteroideae</taxon>
        <taxon>Anthemideae</taxon>
        <taxon>Anthemidinae</taxon>
        <taxon>Tanacetum</taxon>
    </lineage>
</organism>
<keyword evidence="4" id="KW-1185">Reference proteome</keyword>
<evidence type="ECO:0000313" key="4">
    <source>
        <dbReference type="Proteomes" id="UP001151760"/>
    </source>
</evidence>
<dbReference type="PROSITE" id="PS50878">
    <property type="entry name" value="RT_POL"/>
    <property type="match status" value="1"/>
</dbReference>
<comment type="caution">
    <text evidence="3">The sequence shown here is derived from an EMBL/GenBank/DDBJ whole genome shotgun (WGS) entry which is preliminary data.</text>
</comment>
<dbReference type="Pfam" id="PF13966">
    <property type="entry name" value="zf-RVT"/>
    <property type="match status" value="1"/>
</dbReference>
<dbReference type="Pfam" id="PF00078">
    <property type="entry name" value="RVT_1"/>
    <property type="match status" value="1"/>
</dbReference>
<feature type="domain" description="Reverse transcriptase" evidence="2">
    <location>
        <begin position="1"/>
        <end position="184"/>
    </location>
</feature>
<protein>
    <submittedName>
        <fullName evidence="3">RNA-directed DNA polymerase, eukaryota, reverse transcriptase zinc-binding domain protein</fullName>
    </submittedName>
</protein>
<keyword evidence="1" id="KW-0472">Membrane</keyword>
<dbReference type="PANTHER" id="PTHR33116">
    <property type="entry name" value="REVERSE TRANSCRIPTASE ZINC-BINDING DOMAIN-CONTAINING PROTEIN-RELATED-RELATED"/>
    <property type="match status" value="1"/>
</dbReference>
<accession>A0ABQ5GK73</accession>
<dbReference type="InterPro" id="IPR026960">
    <property type="entry name" value="RVT-Znf"/>
</dbReference>
<keyword evidence="3" id="KW-0695">RNA-directed DNA polymerase</keyword>
<sequence>MIFKVDFEKAFDFVNWNYLYFVLLHMGFGSKWRSWICSCLHSARTSILINGSPTLELSLGHGLRQGDQLSPFLFILVMEGLHLALQEANHSWLIKGVSLGNDAFNVSYFFFANDVVILTDWNTNDMKNIVRTLNSFYMASGLKINISKSNVYGVGVSEENLEAMAILAGCLAGSLPFTYLGLPIGKNMKLTDSWCVIVDKFKSKLSSWKANLLSIGGCLTLIKLVLGSLGIFYFSIFRAPELTFNILERLRARFFWGGHDDQGGLGVGSLKAFNLALLQKWRWRLVNKPELLWVRIIKAIHGMEAGLDEKDSWSWNWRRPITSRRISDLLHNLMHELRHVALSANSDSWTWSIGEDGVFSVAATRLHIDHSILPSSSIETRWNKGLLRKVNIFIWRLRLDRLPTRLNLSKRGLEIDSILCPICNANVESNDHIFFNCEVASSV</sequence>
<dbReference type="InterPro" id="IPR000477">
    <property type="entry name" value="RT_dom"/>
</dbReference>
<dbReference type="PANTHER" id="PTHR33116:SF78">
    <property type="entry name" value="OS12G0587133 PROTEIN"/>
    <property type="match status" value="1"/>
</dbReference>